<feature type="non-terminal residue" evidence="4">
    <location>
        <position position="344"/>
    </location>
</feature>
<dbReference type="Proteomes" id="UP000682733">
    <property type="component" value="Unassembled WGS sequence"/>
</dbReference>
<protein>
    <recommendedName>
        <fullName evidence="2">Mutator-like transposase domain-containing protein</fullName>
    </recommendedName>
</protein>
<dbReference type="Proteomes" id="UP000677228">
    <property type="component" value="Unassembled WGS sequence"/>
</dbReference>
<gene>
    <name evidence="3" type="ORF">OVA965_LOCUS31891</name>
    <name evidence="4" type="ORF">TMI583_LOCUS32736</name>
</gene>
<proteinExistence type="predicted"/>
<accession>A0A8S2RUX1</accession>
<comment type="caution">
    <text evidence="4">The sequence shown here is derived from an EMBL/GenBank/DDBJ whole genome shotgun (WGS) entry which is preliminary data.</text>
</comment>
<evidence type="ECO:0000313" key="3">
    <source>
        <dbReference type="EMBL" id="CAF1376050.1"/>
    </source>
</evidence>
<dbReference type="EMBL" id="CAJNOK010024394">
    <property type="protein sequence ID" value="CAF1376050.1"/>
    <property type="molecule type" value="Genomic_DNA"/>
</dbReference>
<dbReference type="InterPro" id="IPR049012">
    <property type="entry name" value="Mutator_transp_dom"/>
</dbReference>
<evidence type="ECO:0000313" key="5">
    <source>
        <dbReference type="Proteomes" id="UP000682733"/>
    </source>
</evidence>
<evidence type="ECO:0000313" key="4">
    <source>
        <dbReference type="EMBL" id="CAF4184792.1"/>
    </source>
</evidence>
<organism evidence="4 5">
    <name type="scientific">Didymodactylos carnosus</name>
    <dbReference type="NCBI Taxonomy" id="1234261"/>
    <lineage>
        <taxon>Eukaryota</taxon>
        <taxon>Metazoa</taxon>
        <taxon>Spiralia</taxon>
        <taxon>Gnathifera</taxon>
        <taxon>Rotifera</taxon>
        <taxon>Eurotatoria</taxon>
        <taxon>Bdelloidea</taxon>
        <taxon>Philodinida</taxon>
        <taxon>Philodinidae</taxon>
        <taxon>Didymodactylos</taxon>
    </lineage>
</organism>
<reference evidence="4" key="1">
    <citation type="submission" date="2021-02" db="EMBL/GenBank/DDBJ databases">
        <authorList>
            <person name="Nowell W R."/>
        </authorList>
    </citation>
    <scope>NUCLEOTIDE SEQUENCE</scope>
</reference>
<dbReference type="AlphaFoldDB" id="A0A8S2RUX1"/>
<evidence type="ECO:0000259" key="2">
    <source>
        <dbReference type="Pfam" id="PF20700"/>
    </source>
</evidence>
<dbReference type="Pfam" id="PF20700">
    <property type="entry name" value="Mutator"/>
    <property type="match status" value="1"/>
</dbReference>
<feature type="compositionally biased region" description="Polar residues" evidence="1">
    <location>
        <begin position="326"/>
        <end position="344"/>
    </location>
</feature>
<sequence>LECSKCHKHADAPNFPSKYPIEPTVQGPNARLYAVSAATGLGYEVLSTLVSSLCLSITTEKHFIEQTHKVYSTLHEFAQKQFHLLINNIRQSANIPDLDSVLNVYASLDETCDTKKFQLTSQQFESWFQSHKLYCSKNYVGTSKGMEAEGVSRIFQRSVSKGLRYKWLVCDGDSSAYDKVKNIYIEQETAAEEDGIDNNDKRNQDDNELMILKLNCINHVKKRVISRLKDIKSRNTGFQDVLRDVASTSTTVPVAQNTKKMKTDQSSCTIDKGRQPREVVRMKKTVPDGKPFGGSAGLARDDRRIRRAEQTAEQRKKLILQKNKQRLQPMQATNDTSEYGSGLF</sequence>
<feature type="domain" description="Mutator-like transposase" evidence="2">
    <location>
        <begin position="129"/>
        <end position="245"/>
    </location>
</feature>
<name>A0A8S2RUX1_9BILA</name>
<dbReference type="EMBL" id="CAJOBA010046068">
    <property type="protein sequence ID" value="CAF4184792.1"/>
    <property type="molecule type" value="Genomic_DNA"/>
</dbReference>
<feature type="region of interest" description="Disordered" evidence="1">
    <location>
        <begin position="321"/>
        <end position="344"/>
    </location>
</feature>
<evidence type="ECO:0000256" key="1">
    <source>
        <dbReference type="SAM" id="MobiDB-lite"/>
    </source>
</evidence>